<sequence length="318" mass="35061">MFTSSSSYVVESSEAALPEWLPSSSTSEKKLADPILSSSLSTTLSPVTETIDNNFSMTYSAYMEQKDEPEVYSRRETLQTLSTRSVKHPEKSSTPGMLLSSLLEQVTSQQEVDLATTHETSVDTKHSSQASNSGVEFGASQTATEEREATNEASNIWSSIKQEEMKTSYRTRSSYSHPFSDEKKTTSHSLSTKKPERSTSETKHWRSTARVSFMGSHLAYSTRTSSLLSRSTVPATIIPEILNAANSSTAAFTVVPKESSWEEYHGFTSPTYQVNSSVPNSIPSSSMSFDGMLSKNHSRTQVYPTEHALSKDLSTSKY</sequence>
<evidence type="ECO:0000313" key="2">
    <source>
        <dbReference type="EMBL" id="EPB65781.1"/>
    </source>
</evidence>
<feature type="region of interest" description="Disordered" evidence="1">
    <location>
        <begin position="1"/>
        <end position="25"/>
    </location>
</feature>
<reference evidence="2 3" key="1">
    <citation type="submission" date="2013-05" db="EMBL/GenBank/DDBJ databases">
        <title>Draft genome of the parasitic nematode Anyclostoma ceylanicum.</title>
        <authorList>
            <person name="Mitreva M."/>
        </authorList>
    </citation>
    <scope>NUCLEOTIDE SEQUENCE [LARGE SCALE GENOMIC DNA]</scope>
</reference>
<name>A0A0D6L869_9BILA</name>
<feature type="compositionally biased region" description="Polar residues" evidence="1">
    <location>
        <begin position="168"/>
        <end position="177"/>
    </location>
</feature>
<feature type="region of interest" description="Disordered" evidence="1">
    <location>
        <begin position="114"/>
        <end position="205"/>
    </location>
</feature>
<gene>
    <name evidence="2" type="ORF">ANCCEY_15150</name>
</gene>
<feature type="compositionally biased region" description="Basic and acidic residues" evidence="1">
    <location>
        <begin position="193"/>
        <end position="204"/>
    </location>
</feature>
<protein>
    <submittedName>
        <fullName evidence="2">Uncharacterized protein</fullName>
    </submittedName>
</protein>
<dbReference type="AlphaFoldDB" id="A0A0D6L869"/>
<dbReference type="Proteomes" id="UP000054495">
    <property type="component" value="Unassembled WGS sequence"/>
</dbReference>
<proteinExistence type="predicted"/>
<organism evidence="2 3">
    <name type="scientific">Ancylostoma ceylanicum</name>
    <dbReference type="NCBI Taxonomy" id="53326"/>
    <lineage>
        <taxon>Eukaryota</taxon>
        <taxon>Metazoa</taxon>
        <taxon>Ecdysozoa</taxon>
        <taxon>Nematoda</taxon>
        <taxon>Chromadorea</taxon>
        <taxon>Rhabditida</taxon>
        <taxon>Rhabditina</taxon>
        <taxon>Rhabditomorpha</taxon>
        <taxon>Strongyloidea</taxon>
        <taxon>Ancylostomatidae</taxon>
        <taxon>Ancylostomatinae</taxon>
        <taxon>Ancylostoma</taxon>
    </lineage>
</organism>
<accession>A0A0D6L869</accession>
<evidence type="ECO:0000256" key="1">
    <source>
        <dbReference type="SAM" id="MobiDB-lite"/>
    </source>
</evidence>
<keyword evidence="3" id="KW-1185">Reference proteome</keyword>
<feature type="compositionally biased region" description="Low complexity" evidence="1">
    <location>
        <begin position="1"/>
        <end position="14"/>
    </location>
</feature>
<dbReference type="EMBL" id="KE127111">
    <property type="protein sequence ID" value="EPB65781.1"/>
    <property type="molecule type" value="Genomic_DNA"/>
</dbReference>
<evidence type="ECO:0000313" key="3">
    <source>
        <dbReference type="Proteomes" id="UP000054495"/>
    </source>
</evidence>